<dbReference type="Pfam" id="PF00636">
    <property type="entry name" value="Ribonuclease_3"/>
    <property type="match status" value="1"/>
</dbReference>
<name>A0ABR4JRZ3_9EURO</name>
<dbReference type="SMART" id="SM00535">
    <property type="entry name" value="RIBOc"/>
    <property type="match status" value="1"/>
</dbReference>
<evidence type="ECO:0000256" key="1">
    <source>
        <dbReference type="SAM" id="MobiDB-lite"/>
    </source>
</evidence>
<keyword evidence="4" id="KW-1185">Reference proteome</keyword>
<proteinExistence type="predicted"/>
<reference evidence="3 4" key="1">
    <citation type="submission" date="2024-07" db="EMBL/GenBank/DDBJ databases">
        <title>Section-level genome sequencing and comparative genomics of Aspergillus sections Usti and Cavernicolus.</title>
        <authorList>
            <consortium name="Lawrence Berkeley National Laboratory"/>
            <person name="Nybo J.L."/>
            <person name="Vesth T.C."/>
            <person name="Theobald S."/>
            <person name="Frisvad J.C."/>
            <person name="Larsen T.O."/>
            <person name="Kjaerboelling I."/>
            <person name="Rothschild-Mancinelli K."/>
            <person name="Lyhne E.K."/>
            <person name="Kogle M.E."/>
            <person name="Barry K."/>
            <person name="Clum A."/>
            <person name="Na H."/>
            <person name="Ledsgaard L."/>
            <person name="Lin J."/>
            <person name="Lipzen A."/>
            <person name="Kuo A."/>
            <person name="Riley R."/>
            <person name="Mondo S."/>
            <person name="LaButti K."/>
            <person name="Haridas S."/>
            <person name="Pangalinan J."/>
            <person name="Salamov A.A."/>
            <person name="Simmons B.A."/>
            <person name="Magnuson J.K."/>
            <person name="Chen J."/>
            <person name="Drula E."/>
            <person name="Henrissat B."/>
            <person name="Wiebenga A."/>
            <person name="Lubbers R.J."/>
            <person name="Gomes A.C."/>
            <person name="Macurrencykelacurrency M.R."/>
            <person name="Stajich J."/>
            <person name="Grigoriev I.V."/>
            <person name="Mortensen U.H."/>
            <person name="De vries R.P."/>
            <person name="Baker S.E."/>
            <person name="Andersen M.R."/>
        </authorList>
    </citation>
    <scope>NUCLEOTIDE SEQUENCE [LARGE SCALE GENOMIC DNA]</scope>
    <source>
        <strain evidence="3 4">CBS 756.74</strain>
    </source>
</reference>
<dbReference type="Proteomes" id="UP001610444">
    <property type="component" value="Unassembled WGS sequence"/>
</dbReference>
<protein>
    <recommendedName>
        <fullName evidence="2">RNase III domain-containing protein</fullName>
    </recommendedName>
</protein>
<feature type="domain" description="RNase III" evidence="2">
    <location>
        <begin position="140"/>
        <end position="264"/>
    </location>
</feature>
<evidence type="ECO:0000313" key="3">
    <source>
        <dbReference type="EMBL" id="KAL2842805.1"/>
    </source>
</evidence>
<dbReference type="PROSITE" id="PS50142">
    <property type="entry name" value="RNASE_3_2"/>
    <property type="match status" value="1"/>
</dbReference>
<evidence type="ECO:0000313" key="4">
    <source>
        <dbReference type="Proteomes" id="UP001610444"/>
    </source>
</evidence>
<gene>
    <name evidence="3" type="ORF">BJX68DRAFT_244361</name>
</gene>
<sequence>MKFPRSALRLASCRPAFRSQIYHARLRPVVLQRFQSSIPPEQTPWNQETPAPKPSNAAVGVVSQSAGSEDPVAVSETVDVSLDSPPVDSEVSVEVYDFDEELGESSDDIPGLDEDEAYVHGASEDIPDLSPDPTGLSGRVIAFMERFHLELENPDLLVRALRCRNLRPTDDARSLSFVGDAVFRLYAATLGQEKGHSVGKVAALTKVLYSNKALARQAWKLRLDETADLRNILATSTDYRKDTLDILLATTLEAVVGAVFIDKKYSLHDTIPFLTALGLNISEKNTPKFISKIPGNRP</sequence>
<dbReference type="InterPro" id="IPR036389">
    <property type="entry name" value="RNase_III_sf"/>
</dbReference>
<dbReference type="GeneID" id="98156460"/>
<evidence type="ECO:0000259" key="2">
    <source>
        <dbReference type="PROSITE" id="PS50142"/>
    </source>
</evidence>
<dbReference type="Gene3D" id="1.10.1520.10">
    <property type="entry name" value="Ribonuclease III domain"/>
    <property type="match status" value="1"/>
</dbReference>
<dbReference type="InterPro" id="IPR000999">
    <property type="entry name" value="RNase_III_dom"/>
</dbReference>
<organism evidence="3 4">
    <name type="scientific">Aspergillus pseudodeflectus</name>
    <dbReference type="NCBI Taxonomy" id="176178"/>
    <lineage>
        <taxon>Eukaryota</taxon>
        <taxon>Fungi</taxon>
        <taxon>Dikarya</taxon>
        <taxon>Ascomycota</taxon>
        <taxon>Pezizomycotina</taxon>
        <taxon>Eurotiomycetes</taxon>
        <taxon>Eurotiomycetidae</taxon>
        <taxon>Eurotiales</taxon>
        <taxon>Aspergillaceae</taxon>
        <taxon>Aspergillus</taxon>
        <taxon>Aspergillus subgen. Nidulantes</taxon>
    </lineage>
</organism>
<dbReference type="CDD" id="cd00593">
    <property type="entry name" value="RIBOc"/>
    <property type="match status" value="1"/>
</dbReference>
<dbReference type="EMBL" id="JBFXLR010000049">
    <property type="protein sequence ID" value="KAL2842805.1"/>
    <property type="molecule type" value="Genomic_DNA"/>
</dbReference>
<dbReference type="SUPFAM" id="SSF69065">
    <property type="entry name" value="RNase III domain-like"/>
    <property type="match status" value="1"/>
</dbReference>
<comment type="caution">
    <text evidence="3">The sequence shown here is derived from an EMBL/GenBank/DDBJ whole genome shotgun (WGS) entry which is preliminary data.</text>
</comment>
<accession>A0ABR4JRZ3</accession>
<feature type="region of interest" description="Disordered" evidence="1">
    <location>
        <begin position="40"/>
        <end position="68"/>
    </location>
</feature>
<feature type="compositionally biased region" description="Polar residues" evidence="1">
    <location>
        <begin position="40"/>
        <end position="49"/>
    </location>
</feature>
<dbReference type="RefSeq" id="XP_070895257.1">
    <property type="nucleotide sequence ID" value="XM_071041296.1"/>
</dbReference>